<gene>
    <name evidence="1" type="ORF">C5167_035144</name>
</gene>
<dbReference type="EMBL" id="CM010721">
    <property type="protein sequence ID" value="RZC71970.1"/>
    <property type="molecule type" value="Genomic_DNA"/>
</dbReference>
<sequence length="146" mass="16608">MVGSVVTIVYVVRDYGKSSTAEDTKDFLKEQEETKLKNTSLFFLVLVRDTKFWDADSPHVIGWNDLQPNKNDGNITLLKMQFGSSSPTCKTSNRSYLKTVLQVGTLVLKQAFVRIRKLYLGNVGPKWHLGLNMVSVNRWKPTEPDQ</sequence>
<dbReference type="AlphaFoldDB" id="A0A4Y7KHZ3"/>
<keyword evidence="2" id="KW-1185">Reference proteome</keyword>
<evidence type="ECO:0000313" key="1">
    <source>
        <dbReference type="EMBL" id="RZC71970.1"/>
    </source>
</evidence>
<accession>A0A4Y7KHZ3</accession>
<evidence type="ECO:0000313" key="2">
    <source>
        <dbReference type="Proteomes" id="UP000316621"/>
    </source>
</evidence>
<protein>
    <submittedName>
        <fullName evidence="1">Uncharacterized protein</fullName>
    </submittedName>
</protein>
<proteinExistence type="predicted"/>
<organism evidence="1 2">
    <name type="scientific">Papaver somniferum</name>
    <name type="common">Opium poppy</name>
    <dbReference type="NCBI Taxonomy" id="3469"/>
    <lineage>
        <taxon>Eukaryota</taxon>
        <taxon>Viridiplantae</taxon>
        <taxon>Streptophyta</taxon>
        <taxon>Embryophyta</taxon>
        <taxon>Tracheophyta</taxon>
        <taxon>Spermatophyta</taxon>
        <taxon>Magnoliopsida</taxon>
        <taxon>Ranunculales</taxon>
        <taxon>Papaveraceae</taxon>
        <taxon>Papaveroideae</taxon>
        <taxon>Papaver</taxon>
    </lineage>
</organism>
<reference evidence="1 2" key="1">
    <citation type="journal article" date="2018" name="Science">
        <title>The opium poppy genome and morphinan production.</title>
        <authorList>
            <person name="Guo L."/>
            <person name="Winzer T."/>
            <person name="Yang X."/>
            <person name="Li Y."/>
            <person name="Ning Z."/>
            <person name="He Z."/>
            <person name="Teodor R."/>
            <person name="Lu Y."/>
            <person name="Bowser T.A."/>
            <person name="Graham I.A."/>
            <person name="Ye K."/>
        </authorList>
    </citation>
    <scope>NUCLEOTIDE SEQUENCE [LARGE SCALE GENOMIC DNA]</scope>
    <source>
        <strain evidence="2">cv. HN1</strain>
        <tissue evidence="1">Leaves</tissue>
    </source>
</reference>
<dbReference type="Gramene" id="RZC71970">
    <property type="protein sequence ID" value="RZC71970"/>
    <property type="gene ID" value="C5167_035144"/>
</dbReference>
<name>A0A4Y7KHZ3_PAPSO</name>
<dbReference type="Proteomes" id="UP000316621">
    <property type="component" value="Chromosome 7"/>
</dbReference>